<reference evidence="3 5" key="1">
    <citation type="journal article" date="2019" name="Sci. Rep.">
        <title>Orb-weaving spider Araneus ventricosus genome elucidates the spidroin gene catalogue.</title>
        <authorList>
            <person name="Kono N."/>
            <person name="Nakamura H."/>
            <person name="Ohtoshi R."/>
            <person name="Moran D.A.P."/>
            <person name="Shinohara A."/>
            <person name="Yoshida Y."/>
            <person name="Fujiwara M."/>
            <person name="Mori M."/>
            <person name="Tomita M."/>
            <person name="Arakawa K."/>
        </authorList>
    </citation>
    <scope>NUCLEOTIDE SEQUENCE [LARGE SCALE GENOMIC DNA]</scope>
</reference>
<name>A0A4Y2WND4_ARAVE</name>
<keyword evidence="5" id="KW-1185">Reference proteome</keyword>
<evidence type="ECO:0000313" key="1">
    <source>
        <dbReference type="EMBL" id="GBO38657.1"/>
    </source>
</evidence>
<dbReference type="EMBL" id="BGPR01063464">
    <property type="protein sequence ID" value="GBO38658.1"/>
    <property type="molecule type" value="Genomic_DNA"/>
</dbReference>
<evidence type="ECO:0000313" key="5">
    <source>
        <dbReference type="Proteomes" id="UP000499080"/>
    </source>
</evidence>
<dbReference type="EMBL" id="BGPR01063467">
    <property type="protein sequence ID" value="GBO38660.1"/>
    <property type="molecule type" value="Genomic_DNA"/>
</dbReference>
<dbReference type="EMBL" id="BGPR01063461">
    <property type="protein sequence ID" value="GBO38657.1"/>
    <property type="molecule type" value="Genomic_DNA"/>
</dbReference>
<organism evidence="3 5">
    <name type="scientific">Araneus ventricosus</name>
    <name type="common">Orbweaver spider</name>
    <name type="synonym">Epeira ventricosa</name>
    <dbReference type="NCBI Taxonomy" id="182803"/>
    <lineage>
        <taxon>Eukaryota</taxon>
        <taxon>Metazoa</taxon>
        <taxon>Ecdysozoa</taxon>
        <taxon>Arthropoda</taxon>
        <taxon>Chelicerata</taxon>
        <taxon>Arachnida</taxon>
        <taxon>Araneae</taxon>
        <taxon>Araneomorphae</taxon>
        <taxon>Entelegynae</taxon>
        <taxon>Araneoidea</taxon>
        <taxon>Araneidae</taxon>
        <taxon>Araneus</taxon>
    </lineage>
</organism>
<proteinExistence type="predicted"/>
<sequence length="94" mass="10543">MTLVDSWNEMDRRSISTRTEIVPSVISPQQDKSTGDIQNLSVDIFHGSREILRCTSLSELLRHSVHALPSSLLEVARVCDKSFIAARVSEMSRT</sequence>
<dbReference type="Proteomes" id="UP000499080">
    <property type="component" value="Unassembled WGS sequence"/>
</dbReference>
<dbReference type="AlphaFoldDB" id="A0A4Y2WND4"/>
<comment type="caution">
    <text evidence="3">The sequence shown here is derived from an EMBL/GenBank/DDBJ whole genome shotgun (WGS) entry which is preliminary data.</text>
</comment>
<accession>A0A4Y2WND4</accession>
<evidence type="ECO:0000313" key="4">
    <source>
        <dbReference type="EMBL" id="GBO38660.1"/>
    </source>
</evidence>
<gene>
    <name evidence="1" type="ORF">AVEN_272156_1</name>
    <name evidence="2" type="ORF">AVEN_48219_1</name>
    <name evidence="3" type="ORF">AVEN_61633_1</name>
    <name evidence="4" type="ORF">AVEN_77425_1</name>
</gene>
<protein>
    <submittedName>
        <fullName evidence="3">Uncharacterized protein</fullName>
    </submittedName>
</protein>
<evidence type="ECO:0000313" key="2">
    <source>
        <dbReference type="EMBL" id="GBO38658.1"/>
    </source>
</evidence>
<evidence type="ECO:0000313" key="3">
    <source>
        <dbReference type="EMBL" id="GBO38659.1"/>
    </source>
</evidence>
<dbReference type="EMBL" id="BGPR01063465">
    <property type="protein sequence ID" value="GBO38659.1"/>
    <property type="molecule type" value="Genomic_DNA"/>
</dbReference>